<dbReference type="GO" id="GO:0005509">
    <property type="term" value="F:calcium ion binding"/>
    <property type="evidence" value="ECO:0007669"/>
    <property type="project" value="InterPro"/>
</dbReference>
<organism evidence="2 3">
    <name type="scientific">Lactuca saligna</name>
    <name type="common">Willowleaf lettuce</name>
    <dbReference type="NCBI Taxonomy" id="75948"/>
    <lineage>
        <taxon>Eukaryota</taxon>
        <taxon>Viridiplantae</taxon>
        <taxon>Streptophyta</taxon>
        <taxon>Embryophyta</taxon>
        <taxon>Tracheophyta</taxon>
        <taxon>Spermatophyta</taxon>
        <taxon>Magnoliopsida</taxon>
        <taxon>eudicotyledons</taxon>
        <taxon>Gunneridae</taxon>
        <taxon>Pentapetalae</taxon>
        <taxon>asterids</taxon>
        <taxon>campanulids</taxon>
        <taxon>Asterales</taxon>
        <taxon>Asteraceae</taxon>
        <taxon>Cichorioideae</taxon>
        <taxon>Cichorieae</taxon>
        <taxon>Lactucinae</taxon>
        <taxon>Lactuca</taxon>
    </lineage>
</organism>
<evidence type="ECO:0000259" key="1">
    <source>
        <dbReference type="PROSITE" id="PS50222"/>
    </source>
</evidence>
<evidence type="ECO:0000313" key="2">
    <source>
        <dbReference type="EMBL" id="CAI9273872.1"/>
    </source>
</evidence>
<dbReference type="SUPFAM" id="SSF47473">
    <property type="entry name" value="EF-hand"/>
    <property type="match status" value="1"/>
</dbReference>
<gene>
    <name evidence="2" type="ORF">LSALG_LOCUS13991</name>
</gene>
<sequence length="152" mass="17871">MTNSRYYKGVFNHFDIYGNGMISPSELQRCVRLIYDEEILLEEVEVVVELPNRNHENLGFEDEKLEDLRTTFSMYEMDGTDCITPKSLNLMKKKPGEITQPIFEPYQQRQDYFLLHCVFTTYLDSRFIVAACWSNLSPKFQIKSSIIICKCD</sequence>
<feature type="domain" description="EF-hand" evidence="1">
    <location>
        <begin position="2"/>
        <end position="37"/>
    </location>
</feature>
<reference evidence="2" key="1">
    <citation type="submission" date="2023-04" db="EMBL/GenBank/DDBJ databases">
        <authorList>
            <person name="Vijverberg K."/>
            <person name="Xiong W."/>
            <person name="Schranz E."/>
        </authorList>
    </citation>
    <scope>NUCLEOTIDE SEQUENCE</scope>
</reference>
<evidence type="ECO:0000313" key="3">
    <source>
        <dbReference type="Proteomes" id="UP001177003"/>
    </source>
</evidence>
<protein>
    <recommendedName>
        <fullName evidence="1">EF-hand domain-containing protein</fullName>
    </recommendedName>
</protein>
<proteinExistence type="predicted"/>
<dbReference type="Proteomes" id="UP001177003">
    <property type="component" value="Chromosome 2"/>
</dbReference>
<accession>A0AA35YH75</accession>
<dbReference type="InterPro" id="IPR011992">
    <property type="entry name" value="EF-hand-dom_pair"/>
</dbReference>
<dbReference type="PROSITE" id="PS50222">
    <property type="entry name" value="EF_HAND_2"/>
    <property type="match status" value="1"/>
</dbReference>
<dbReference type="EMBL" id="OX465078">
    <property type="protein sequence ID" value="CAI9273872.1"/>
    <property type="molecule type" value="Genomic_DNA"/>
</dbReference>
<keyword evidence="3" id="KW-1185">Reference proteome</keyword>
<dbReference type="Gene3D" id="1.10.238.10">
    <property type="entry name" value="EF-hand"/>
    <property type="match status" value="1"/>
</dbReference>
<dbReference type="AlphaFoldDB" id="A0AA35YH75"/>
<name>A0AA35YH75_LACSI</name>
<dbReference type="InterPro" id="IPR002048">
    <property type="entry name" value="EF_hand_dom"/>
</dbReference>